<reference evidence="2 3" key="1">
    <citation type="submission" date="2019-08" db="EMBL/GenBank/DDBJ databases">
        <title>Bacillus genomes from the desert of Cuatro Cienegas, Coahuila.</title>
        <authorList>
            <person name="Olmedo-Alvarez G."/>
        </authorList>
    </citation>
    <scope>NUCLEOTIDE SEQUENCE [LARGE SCALE GENOMIC DNA]</scope>
    <source>
        <strain evidence="2 3">CH98b_3T</strain>
    </source>
</reference>
<sequence length="523" mass="62449">MDNLDIYRSMPLDEIMKKEVVKFYMEILKGKRKSFPKGTLENKENIILIFRYAVERVLELNHEQIPLITTKSIKDYKLFGLLNHYRSIPKLIKFVYKNHFDETDFQRVTKGYWSDTNNIKKYFEQCLQKHGYTHQDIPQVAKVETLVSWGFSNPLKRYGHSPLRLINALYPDEFNVSDFESVPQRYWNNPNHAQERIMEIIHEENIPFKQLPVKVTQEMLIKYGLSTLLKKHNGSPSQLLLSLFPSDFSIDQFRKTNRYWKDIHNVKNTIDSLLKDHNIPHHDIPKYFTKSFFREHGLYGLIQEFNASPIELVNTLYPGQFEVTEFQRVPNRYWYSKENRIQALRSFCEKRSIPREDLPTLTRAYFKKVLPRFISLVDRQYDSKFHLWITEAFPEYTFSPEEFKLLVGVDGQLCDSMEEMQIHNFLCGWLQEAEITREKIKFNNPISNEGYYPDWIISLGQQTIIVEYFGLYHSNKYKGYKEKTERKIDFYRKLEGYAFLPILPEDFKDIGFEGIKNKFKSLL</sequence>
<organism evidence="2 3">
    <name type="scientific">Sutcliffiella horikoshii</name>
    <dbReference type="NCBI Taxonomy" id="79883"/>
    <lineage>
        <taxon>Bacteria</taxon>
        <taxon>Bacillati</taxon>
        <taxon>Bacillota</taxon>
        <taxon>Bacilli</taxon>
        <taxon>Bacillales</taxon>
        <taxon>Bacillaceae</taxon>
        <taxon>Sutcliffiella</taxon>
    </lineage>
</organism>
<gene>
    <name evidence="2" type="ORF">FZC75_10325</name>
</gene>
<dbReference type="Proteomes" id="UP000324517">
    <property type="component" value="Unassembled WGS sequence"/>
</dbReference>
<dbReference type="RefSeq" id="WP_148979211.1">
    <property type="nucleotide sequence ID" value="NZ_JBNILM010000004.1"/>
</dbReference>
<protein>
    <recommendedName>
        <fullName evidence="1">DUF4046 domain-containing protein</fullName>
    </recommendedName>
</protein>
<feature type="domain" description="DUF4046" evidence="1">
    <location>
        <begin position="179"/>
        <end position="246"/>
    </location>
</feature>
<dbReference type="OrthoDB" id="2078722at2"/>
<dbReference type="AlphaFoldDB" id="A0A5D4TAW6"/>
<dbReference type="InterPro" id="IPR025119">
    <property type="entry name" value="DUF4046"/>
</dbReference>
<evidence type="ECO:0000313" key="3">
    <source>
        <dbReference type="Proteomes" id="UP000324517"/>
    </source>
</evidence>
<proteinExistence type="predicted"/>
<dbReference type="EMBL" id="VTET01000004">
    <property type="protein sequence ID" value="TYS72345.1"/>
    <property type="molecule type" value="Genomic_DNA"/>
</dbReference>
<name>A0A5D4TAW6_9BACI</name>
<feature type="domain" description="DUF4046" evidence="1">
    <location>
        <begin position="20"/>
        <end position="98"/>
    </location>
</feature>
<comment type="caution">
    <text evidence="2">The sequence shown here is derived from an EMBL/GenBank/DDBJ whole genome shotgun (WGS) entry which is preliminary data.</text>
</comment>
<evidence type="ECO:0000313" key="2">
    <source>
        <dbReference type="EMBL" id="TYS72345.1"/>
    </source>
</evidence>
<accession>A0A5D4TAW6</accession>
<dbReference type="Pfam" id="PF13255">
    <property type="entry name" value="DUF4046"/>
    <property type="match status" value="2"/>
</dbReference>
<evidence type="ECO:0000259" key="1">
    <source>
        <dbReference type="Pfam" id="PF13255"/>
    </source>
</evidence>